<feature type="transmembrane region" description="Helical" evidence="1">
    <location>
        <begin position="36"/>
        <end position="57"/>
    </location>
</feature>
<proteinExistence type="predicted"/>
<evidence type="ECO:0008006" key="5">
    <source>
        <dbReference type="Google" id="ProtNLM"/>
    </source>
</evidence>
<feature type="signal peptide" evidence="2">
    <location>
        <begin position="1"/>
        <end position="17"/>
    </location>
</feature>
<sequence>MKAARGLFGLLSAVAAAASAFSTLRAARGDGDKLALVNAAGSILVAVTGAAMAVRAYRKDGLA</sequence>
<keyword evidence="2" id="KW-0732">Signal</keyword>
<keyword evidence="1" id="KW-0812">Transmembrane</keyword>
<evidence type="ECO:0000313" key="3">
    <source>
        <dbReference type="EMBL" id="ATE56943.1"/>
    </source>
</evidence>
<reference evidence="3" key="1">
    <citation type="submission" date="2017-09" db="EMBL/GenBank/DDBJ databases">
        <title>Complete Genome Sequence of ansamitocin-producing Bacterium Actinosynnema pretiosum X47.</title>
        <authorList>
            <person name="Cao G."/>
            <person name="Zong G."/>
            <person name="Zhong C."/>
            <person name="Fu J."/>
        </authorList>
    </citation>
    <scope>NUCLEOTIDE SEQUENCE [LARGE SCALE GENOMIC DNA]</scope>
    <source>
        <strain evidence="3">X47</strain>
    </source>
</reference>
<name>A0A290ZD97_9PSEU</name>
<dbReference type="Proteomes" id="UP000218505">
    <property type="component" value="Chromosome"/>
</dbReference>
<dbReference type="KEGG" id="apre:CNX65_29680"/>
<dbReference type="AlphaFoldDB" id="A0A290ZD97"/>
<gene>
    <name evidence="3" type="ORF">CNX65_29680</name>
</gene>
<keyword evidence="4" id="KW-1185">Reference proteome</keyword>
<evidence type="ECO:0000256" key="2">
    <source>
        <dbReference type="SAM" id="SignalP"/>
    </source>
</evidence>
<organism evidence="3 4">
    <name type="scientific">Actinosynnema pretiosum</name>
    <dbReference type="NCBI Taxonomy" id="42197"/>
    <lineage>
        <taxon>Bacteria</taxon>
        <taxon>Bacillati</taxon>
        <taxon>Actinomycetota</taxon>
        <taxon>Actinomycetes</taxon>
        <taxon>Pseudonocardiales</taxon>
        <taxon>Pseudonocardiaceae</taxon>
        <taxon>Actinosynnema</taxon>
    </lineage>
</organism>
<protein>
    <recommendedName>
        <fullName evidence="5">Secreted protein</fullName>
    </recommendedName>
</protein>
<keyword evidence="1" id="KW-0472">Membrane</keyword>
<feature type="chain" id="PRO_5038532481" description="Secreted protein" evidence="2">
    <location>
        <begin position="18"/>
        <end position="63"/>
    </location>
</feature>
<evidence type="ECO:0000313" key="4">
    <source>
        <dbReference type="Proteomes" id="UP000218505"/>
    </source>
</evidence>
<accession>A0A290ZD97</accession>
<dbReference type="RefSeq" id="WP_096496688.1">
    <property type="nucleotide sequence ID" value="NZ_CP023445.1"/>
</dbReference>
<evidence type="ECO:0000256" key="1">
    <source>
        <dbReference type="SAM" id="Phobius"/>
    </source>
</evidence>
<dbReference type="EMBL" id="CP023445">
    <property type="protein sequence ID" value="ATE56943.1"/>
    <property type="molecule type" value="Genomic_DNA"/>
</dbReference>
<keyword evidence="1" id="KW-1133">Transmembrane helix</keyword>